<dbReference type="OrthoDB" id="7676733at2"/>
<dbReference type="RefSeq" id="WP_090960471.1">
    <property type="nucleotide sequence ID" value="NZ_FOOA01000003.1"/>
</dbReference>
<evidence type="ECO:0000313" key="3">
    <source>
        <dbReference type="EMBL" id="MBB3935562.1"/>
    </source>
</evidence>
<dbReference type="Gene3D" id="3.30.750.140">
    <property type="match status" value="1"/>
</dbReference>
<evidence type="ECO:0000259" key="2">
    <source>
        <dbReference type="Pfam" id="PF02120"/>
    </source>
</evidence>
<feature type="region of interest" description="Disordered" evidence="1">
    <location>
        <begin position="239"/>
        <end position="262"/>
    </location>
</feature>
<keyword evidence="4" id="KW-1185">Reference proteome</keyword>
<feature type="region of interest" description="Disordered" evidence="1">
    <location>
        <begin position="1"/>
        <end position="91"/>
    </location>
</feature>
<evidence type="ECO:0000313" key="4">
    <source>
        <dbReference type="Proteomes" id="UP000531216"/>
    </source>
</evidence>
<feature type="compositionally biased region" description="Polar residues" evidence="1">
    <location>
        <begin position="465"/>
        <end position="474"/>
    </location>
</feature>
<keyword evidence="3" id="KW-0282">Flagellum</keyword>
<keyword evidence="3" id="KW-0969">Cilium</keyword>
<feature type="compositionally biased region" description="Polar residues" evidence="1">
    <location>
        <begin position="412"/>
        <end position="425"/>
    </location>
</feature>
<name>A0A7W6BZB8_9HYPH</name>
<feature type="compositionally biased region" description="Basic and acidic residues" evidence="1">
    <location>
        <begin position="80"/>
        <end position="90"/>
    </location>
</feature>
<dbReference type="Proteomes" id="UP000531216">
    <property type="component" value="Unassembled WGS sequence"/>
</dbReference>
<dbReference type="InterPro" id="IPR021136">
    <property type="entry name" value="Flagellar_hook_control-like_C"/>
</dbReference>
<dbReference type="EMBL" id="JACIDO010000003">
    <property type="protein sequence ID" value="MBB3935562.1"/>
    <property type="molecule type" value="Genomic_DNA"/>
</dbReference>
<feature type="domain" description="Flagellar hook-length control protein-like C-terminal" evidence="2">
    <location>
        <begin position="336"/>
        <end position="408"/>
    </location>
</feature>
<gene>
    <name evidence="3" type="ORF">GGR05_001706</name>
</gene>
<reference evidence="3 4" key="1">
    <citation type="submission" date="2020-08" db="EMBL/GenBank/DDBJ databases">
        <title>Genomic Encyclopedia of Type Strains, Phase IV (KMG-IV): sequencing the most valuable type-strain genomes for metagenomic binning, comparative biology and taxonomic classification.</title>
        <authorList>
            <person name="Goeker M."/>
        </authorList>
    </citation>
    <scope>NUCLEOTIDE SEQUENCE [LARGE SCALE GENOMIC DNA]</scope>
    <source>
        <strain evidence="3 4">DSM 25024</strain>
    </source>
</reference>
<feature type="compositionally biased region" description="Basic and acidic residues" evidence="1">
    <location>
        <begin position="10"/>
        <end position="27"/>
    </location>
</feature>
<feature type="compositionally biased region" description="Basic and acidic residues" evidence="1">
    <location>
        <begin position="52"/>
        <end position="63"/>
    </location>
</feature>
<organism evidence="3 4">
    <name type="scientific">Aureimonas phyllosphaerae</name>
    <dbReference type="NCBI Taxonomy" id="1166078"/>
    <lineage>
        <taxon>Bacteria</taxon>
        <taxon>Pseudomonadati</taxon>
        <taxon>Pseudomonadota</taxon>
        <taxon>Alphaproteobacteria</taxon>
        <taxon>Hyphomicrobiales</taxon>
        <taxon>Aurantimonadaceae</taxon>
        <taxon>Aureimonas</taxon>
    </lineage>
</organism>
<protein>
    <submittedName>
        <fullName evidence="3">Flagellar hook-length control protein FliK</fullName>
    </submittedName>
</protein>
<dbReference type="AlphaFoldDB" id="A0A7W6BZB8"/>
<dbReference type="InterPro" id="IPR038610">
    <property type="entry name" value="FliK-like_C_sf"/>
</dbReference>
<dbReference type="CDD" id="cd17470">
    <property type="entry name" value="T3SS_Flik_C"/>
    <property type="match status" value="1"/>
</dbReference>
<evidence type="ECO:0000256" key="1">
    <source>
        <dbReference type="SAM" id="MobiDB-lite"/>
    </source>
</evidence>
<feature type="region of interest" description="Disordered" evidence="1">
    <location>
        <begin position="104"/>
        <end position="128"/>
    </location>
</feature>
<feature type="region of interest" description="Disordered" evidence="1">
    <location>
        <begin position="412"/>
        <end position="474"/>
    </location>
</feature>
<sequence length="474" mass="47995">MKIDLSLAPVDKEPARASAHSDLDRGVMGDAFGKAVRDAEGKRSANANDQASRADAETAKPSEEGAGDTVATDQQDALETEGKDETKGKADPLQALLGALVGAKAPAGGKDATAEQGKAGREAPEIPDAAGLKVAVSEEAAAKDKAAVKLDVLRMETHFEPHQDGMVLVEGRAVAKPDAASAAEAKAGGAGNASVTAALADIAKGRTGEAKSAAANGPQAEADDGAAVPMRFDEAISRLGRNASESSGRETGRDGSAAAQSALGELAARRNAARSADAAAGTVSATTAMPSSSPYNLAGQVAGPIMEALGDPAQASTQSAPASSDAHLRMRAGGGALKTLTIQLHPEHLGTVDVSMRLNEGRLTLELAASRSDTASMLLDDQASLRKLLEHAGFSLDDAAISVITRDNGQLRTADASGTNSQPNDQGGRPAGEGRSDARGQSSGSDEQASRRRPTQQGRDDGSPAKSQAGSTYL</sequence>
<keyword evidence="3" id="KW-0966">Cell projection</keyword>
<accession>A0A7W6BZB8</accession>
<dbReference type="Pfam" id="PF02120">
    <property type="entry name" value="Flg_hook"/>
    <property type="match status" value="1"/>
</dbReference>
<proteinExistence type="predicted"/>
<comment type="caution">
    <text evidence="3">The sequence shown here is derived from an EMBL/GenBank/DDBJ whole genome shotgun (WGS) entry which is preliminary data.</text>
</comment>